<sequence length="130" mass="14807">MRPEGGQEGAQQSQLLGVSKPDPSPFKPASSFIAASSHPFPPQNQQQRPRSASKVECSARVMFDKWGSQKRTCRTYKGEWSSRTYINTFAPNCTLYLRLPLPREAHLSKHRREFMGRCYGEAKVVKFDSR</sequence>
<dbReference type="Proteomes" id="UP000233551">
    <property type="component" value="Unassembled WGS sequence"/>
</dbReference>
<feature type="region of interest" description="Disordered" evidence="1">
    <location>
        <begin position="1"/>
        <end position="54"/>
    </location>
</feature>
<evidence type="ECO:0000313" key="2">
    <source>
        <dbReference type="EMBL" id="PKI49368.1"/>
    </source>
</evidence>
<dbReference type="EMBL" id="PGOL01002250">
    <property type="protein sequence ID" value="PKI49368.1"/>
    <property type="molecule type" value="Genomic_DNA"/>
</dbReference>
<protein>
    <submittedName>
        <fullName evidence="2">Uncharacterized protein</fullName>
    </submittedName>
</protein>
<keyword evidence="3" id="KW-1185">Reference proteome</keyword>
<proteinExistence type="predicted"/>
<reference evidence="2 3" key="1">
    <citation type="submission" date="2017-11" db="EMBL/GenBank/DDBJ databases">
        <title>De-novo sequencing of pomegranate (Punica granatum L.) genome.</title>
        <authorList>
            <person name="Akparov Z."/>
            <person name="Amiraslanov A."/>
            <person name="Hajiyeva S."/>
            <person name="Abbasov M."/>
            <person name="Kaur K."/>
            <person name="Hamwieh A."/>
            <person name="Solovyev V."/>
            <person name="Salamov A."/>
            <person name="Braich B."/>
            <person name="Kosarev P."/>
            <person name="Mahmoud A."/>
            <person name="Hajiyev E."/>
            <person name="Babayeva S."/>
            <person name="Izzatullayeva V."/>
            <person name="Mammadov A."/>
            <person name="Mammadov A."/>
            <person name="Sharifova S."/>
            <person name="Ojaghi J."/>
            <person name="Eynullazada K."/>
            <person name="Bayramov B."/>
            <person name="Abdulazimova A."/>
            <person name="Shahmuradov I."/>
        </authorList>
    </citation>
    <scope>NUCLEOTIDE SEQUENCE [LARGE SCALE GENOMIC DNA]</scope>
    <source>
        <strain evidence="3">cv. AG2017</strain>
        <tissue evidence="2">Leaf</tissue>
    </source>
</reference>
<dbReference type="AlphaFoldDB" id="A0A2I0IZE1"/>
<name>A0A2I0IZE1_PUNGR</name>
<accession>A0A2I0IZE1</accession>
<organism evidence="2 3">
    <name type="scientific">Punica granatum</name>
    <name type="common">Pomegranate</name>
    <dbReference type="NCBI Taxonomy" id="22663"/>
    <lineage>
        <taxon>Eukaryota</taxon>
        <taxon>Viridiplantae</taxon>
        <taxon>Streptophyta</taxon>
        <taxon>Embryophyta</taxon>
        <taxon>Tracheophyta</taxon>
        <taxon>Spermatophyta</taxon>
        <taxon>Magnoliopsida</taxon>
        <taxon>eudicotyledons</taxon>
        <taxon>Gunneridae</taxon>
        <taxon>Pentapetalae</taxon>
        <taxon>rosids</taxon>
        <taxon>malvids</taxon>
        <taxon>Myrtales</taxon>
        <taxon>Lythraceae</taxon>
        <taxon>Punica</taxon>
    </lineage>
</organism>
<gene>
    <name evidence="2" type="ORF">CRG98_030296</name>
</gene>
<evidence type="ECO:0000256" key="1">
    <source>
        <dbReference type="SAM" id="MobiDB-lite"/>
    </source>
</evidence>
<comment type="caution">
    <text evidence="2">The sequence shown here is derived from an EMBL/GenBank/DDBJ whole genome shotgun (WGS) entry which is preliminary data.</text>
</comment>
<evidence type="ECO:0000313" key="3">
    <source>
        <dbReference type="Proteomes" id="UP000233551"/>
    </source>
</evidence>